<dbReference type="PRINTS" id="PR00153">
    <property type="entry name" value="CSAPPISMRASE"/>
</dbReference>
<dbReference type="Gene3D" id="2.40.100.10">
    <property type="entry name" value="Cyclophilin-like"/>
    <property type="match status" value="1"/>
</dbReference>
<dbReference type="InterPro" id="IPR020892">
    <property type="entry name" value="Cyclophilin-type_PPIase_CS"/>
</dbReference>
<accession>A0A1J5U3I6</accession>
<dbReference type="PROSITE" id="PS00170">
    <property type="entry name" value="CSA_PPIASE_1"/>
    <property type="match status" value="1"/>
</dbReference>
<organism evidence="5 6">
    <name type="scientific">Marine Group III euryarchaeote CG-Epi3</name>
    <dbReference type="NCBI Taxonomy" id="1888997"/>
    <lineage>
        <taxon>Archaea</taxon>
        <taxon>Methanobacteriati</taxon>
        <taxon>Thermoplasmatota</taxon>
        <taxon>Thermoplasmata</taxon>
        <taxon>Candidatus Thermoprofundales</taxon>
    </lineage>
</organism>
<dbReference type="PIRSF" id="PIRSF001467">
    <property type="entry name" value="Peptidylpro_ismrse"/>
    <property type="match status" value="1"/>
</dbReference>
<dbReference type="InterPro" id="IPR002130">
    <property type="entry name" value="Cyclophilin-type_PPIase_dom"/>
</dbReference>
<evidence type="ECO:0000256" key="1">
    <source>
        <dbReference type="ARBA" id="ARBA00013194"/>
    </source>
</evidence>
<dbReference type="SUPFAM" id="SSF50891">
    <property type="entry name" value="Cyclophilin-like"/>
    <property type="match status" value="1"/>
</dbReference>
<reference evidence="5 6" key="1">
    <citation type="submission" date="2016-08" db="EMBL/GenBank/DDBJ databases">
        <title>New Insights into Marine Group III Euryarchaeota, from dark to light.</title>
        <authorList>
            <person name="Haro-Moreno J.M."/>
            <person name="Rodriguez-Valera F."/>
            <person name="Lopez-Garcia P."/>
            <person name="Moreira D."/>
            <person name="Martin-Cuadrado A.B."/>
        </authorList>
    </citation>
    <scope>NUCLEOTIDE SEQUENCE [LARGE SCALE GENOMIC DNA]</scope>
    <source>
        <strain evidence="5">CG-Epi3</strain>
    </source>
</reference>
<dbReference type="InterPro" id="IPR029000">
    <property type="entry name" value="Cyclophilin-like_dom_sf"/>
</dbReference>
<evidence type="ECO:0000256" key="2">
    <source>
        <dbReference type="ARBA" id="ARBA00023110"/>
    </source>
</evidence>
<evidence type="ECO:0000259" key="4">
    <source>
        <dbReference type="PROSITE" id="PS50072"/>
    </source>
</evidence>
<dbReference type="Proteomes" id="UP000183138">
    <property type="component" value="Unassembled WGS sequence"/>
</dbReference>
<keyword evidence="3 5" id="KW-0413">Isomerase</keyword>
<comment type="caution">
    <text evidence="5">The sequence shown here is derived from an EMBL/GenBank/DDBJ whole genome shotgun (WGS) entry which is preliminary data.</text>
</comment>
<name>A0A1J5U3I6_9ARCH</name>
<dbReference type="AlphaFoldDB" id="A0A1J5U3I6"/>
<sequence>MTTVLMRTSAGDIEIELFDDKAPKTVENFLKLVDKRFYNGLHFHRIIKDFMLQGGCPNSKDPNSSKAGTGGPGYQINCEFHPELKHDKAGLLSMANAGPNTGGSQFFLTTVPTPWLDGAHAIFGAVTKGMQIVQKIENCKTGHMDRPNKPQQIISVSRI</sequence>
<dbReference type="InterPro" id="IPR024936">
    <property type="entry name" value="Cyclophilin-type_PPIase"/>
</dbReference>
<dbReference type="PROSITE" id="PS50072">
    <property type="entry name" value="CSA_PPIASE_2"/>
    <property type="match status" value="1"/>
</dbReference>
<evidence type="ECO:0000313" key="5">
    <source>
        <dbReference type="EMBL" id="OIR23333.1"/>
    </source>
</evidence>
<dbReference type="InterPro" id="IPR044666">
    <property type="entry name" value="Cyclophilin_A-like"/>
</dbReference>
<dbReference type="PANTHER" id="PTHR45625:SF4">
    <property type="entry name" value="PEPTIDYLPROLYL ISOMERASE DOMAIN AND WD REPEAT-CONTAINING PROTEIN 1"/>
    <property type="match status" value="1"/>
</dbReference>
<keyword evidence="2" id="KW-0697">Rotamase</keyword>
<evidence type="ECO:0000313" key="6">
    <source>
        <dbReference type="Proteomes" id="UP000183138"/>
    </source>
</evidence>
<dbReference type="Pfam" id="PF00160">
    <property type="entry name" value="Pro_isomerase"/>
    <property type="match status" value="1"/>
</dbReference>
<feature type="domain" description="PPIase cyclophilin-type" evidence="4">
    <location>
        <begin position="1"/>
        <end position="158"/>
    </location>
</feature>
<dbReference type="EMBL" id="MIYY01000012">
    <property type="protein sequence ID" value="OIR23333.1"/>
    <property type="molecule type" value="Genomic_DNA"/>
</dbReference>
<dbReference type="CDD" id="cd00317">
    <property type="entry name" value="cyclophilin"/>
    <property type="match status" value="1"/>
</dbReference>
<proteinExistence type="predicted"/>
<evidence type="ECO:0000256" key="3">
    <source>
        <dbReference type="ARBA" id="ARBA00023235"/>
    </source>
</evidence>
<dbReference type="PANTHER" id="PTHR45625">
    <property type="entry name" value="PEPTIDYL-PROLYL CIS-TRANS ISOMERASE-RELATED"/>
    <property type="match status" value="1"/>
</dbReference>
<gene>
    <name evidence="5" type="ORF">BEU00_00340</name>
</gene>
<dbReference type="EC" id="5.2.1.8" evidence="1"/>
<dbReference type="GO" id="GO:0006457">
    <property type="term" value="P:protein folding"/>
    <property type="evidence" value="ECO:0007669"/>
    <property type="project" value="InterPro"/>
</dbReference>
<protein>
    <recommendedName>
        <fullName evidence="1">peptidylprolyl isomerase</fullName>
        <ecNumber evidence="1">5.2.1.8</ecNumber>
    </recommendedName>
</protein>
<dbReference type="GO" id="GO:0003755">
    <property type="term" value="F:peptidyl-prolyl cis-trans isomerase activity"/>
    <property type="evidence" value="ECO:0007669"/>
    <property type="project" value="UniProtKB-KW"/>
</dbReference>